<evidence type="ECO:0000256" key="1">
    <source>
        <dbReference type="SAM" id="MobiDB-lite"/>
    </source>
</evidence>
<dbReference type="EMBL" id="CSBK01002348">
    <property type="protein sequence ID" value="COZ73960.1"/>
    <property type="molecule type" value="Genomic_DNA"/>
</dbReference>
<proteinExistence type="predicted"/>
<dbReference type="AlphaFoldDB" id="A0A916PCL4"/>
<evidence type="ECO:0000313" key="2">
    <source>
        <dbReference type="EMBL" id="COZ73960.1"/>
    </source>
</evidence>
<organism evidence="2 3">
    <name type="scientific">Mycobacterium tuberculosis</name>
    <dbReference type="NCBI Taxonomy" id="1773"/>
    <lineage>
        <taxon>Bacteria</taxon>
        <taxon>Bacillati</taxon>
        <taxon>Actinomycetota</taxon>
        <taxon>Actinomycetes</taxon>
        <taxon>Mycobacteriales</taxon>
        <taxon>Mycobacteriaceae</taxon>
        <taxon>Mycobacterium</taxon>
        <taxon>Mycobacterium tuberculosis complex</taxon>
    </lineage>
</organism>
<sequence length="37" mass="3832">MTSSISQPRSRSPSASVSVAMSARGSKTRFTGSKTLS</sequence>
<gene>
    <name evidence="2" type="ORF">ERS007739_04084</name>
</gene>
<feature type="compositionally biased region" description="Low complexity" evidence="1">
    <location>
        <begin position="1"/>
        <end position="25"/>
    </location>
</feature>
<protein>
    <submittedName>
        <fullName evidence="2">Uncharacterized protein</fullName>
    </submittedName>
</protein>
<reference evidence="3" key="1">
    <citation type="submission" date="2015-03" db="EMBL/GenBank/DDBJ databases">
        <authorList>
            <consortium name="Pathogen Informatics"/>
        </authorList>
    </citation>
    <scope>NUCLEOTIDE SEQUENCE [LARGE SCALE GENOMIC DNA]</scope>
    <source>
        <strain evidence="3">N09902308</strain>
    </source>
</reference>
<comment type="caution">
    <text evidence="2">The sequence shown here is derived from an EMBL/GenBank/DDBJ whole genome shotgun (WGS) entry which is preliminary data.</text>
</comment>
<accession>A0A916PCL4</accession>
<feature type="compositionally biased region" description="Polar residues" evidence="1">
    <location>
        <begin position="28"/>
        <end position="37"/>
    </location>
</feature>
<evidence type="ECO:0000313" key="3">
    <source>
        <dbReference type="Proteomes" id="UP000039021"/>
    </source>
</evidence>
<feature type="region of interest" description="Disordered" evidence="1">
    <location>
        <begin position="1"/>
        <end position="37"/>
    </location>
</feature>
<name>A0A916PCL4_MYCTX</name>
<dbReference type="Proteomes" id="UP000039021">
    <property type="component" value="Unassembled WGS sequence"/>
</dbReference>